<evidence type="ECO:0000313" key="11">
    <source>
        <dbReference type="EMBL" id="CUS09662.1"/>
    </source>
</evidence>
<sequence>MAEDTRDPSASPGVTDKTRSIPLDPEKSPTAPNATPNDYAATQPATLSEAVKTIHTEDFKKVHLQPCVRNAFLYGIIAGFAFGGLKLVLRAPVPNAANWAAGTFAGASAVTYETCQYRRQKERAGVQKVVEIIDRRKAEREKALTERREASRRAAVERAAKKEAERLESLKPWYKKLF</sequence>
<proteinExistence type="inferred from homology"/>
<feature type="region of interest" description="Disordered" evidence="10">
    <location>
        <begin position="1"/>
        <end position="39"/>
    </location>
</feature>
<dbReference type="GO" id="GO:0033617">
    <property type="term" value="P:mitochondrial respiratory chain complex IV assembly"/>
    <property type="evidence" value="ECO:0007669"/>
    <property type="project" value="InterPro"/>
</dbReference>
<keyword evidence="8 9" id="KW-0472">Membrane</keyword>
<dbReference type="Proteomes" id="UP001412239">
    <property type="component" value="Unassembled WGS sequence"/>
</dbReference>
<evidence type="ECO:0000256" key="2">
    <source>
        <dbReference type="ARBA" id="ARBA00009575"/>
    </source>
</evidence>
<name>A0A292PPU3_9PEZI</name>
<comment type="function">
    <text evidence="9">Involved in the assembly of the cytochrome c oxidase complex.</text>
</comment>
<protein>
    <recommendedName>
        <fullName evidence="3 9">Cytochrome c oxidase assembly protein COX20, mitochondrial</fullName>
    </recommendedName>
</protein>
<keyword evidence="5 9" id="KW-0999">Mitochondrion inner membrane</keyword>
<evidence type="ECO:0000256" key="8">
    <source>
        <dbReference type="ARBA" id="ARBA00023136"/>
    </source>
</evidence>
<evidence type="ECO:0000256" key="3">
    <source>
        <dbReference type="ARBA" id="ARBA00017689"/>
    </source>
</evidence>
<evidence type="ECO:0000313" key="12">
    <source>
        <dbReference type="Proteomes" id="UP001412239"/>
    </source>
</evidence>
<dbReference type="InterPro" id="IPR022533">
    <property type="entry name" value="Cox20"/>
</dbReference>
<dbReference type="EMBL" id="LN891072">
    <property type="protein sequence ID" value="CUS09662.1"/>
    <property type="molecule type" value="Genomic_DNA"/>
</dbReference>
<dbReference type="PIRSF" id="PIRSF007871">
    <property type="entry name" value="Cox20"/>
    <property type="match status" value="1"/>
</dbReference>
<accession>A0A292PPU3</accession>
<evidence type="ECO:0000256" key="9">
    <source>
        <dbReference type="PIRNR" id="PIRNR007871"/>
    </source>
</evidence>
<dbReference type="Pfam" id="PF12597">
    <property type="entry name" value="Cox20"/>
    <property type="match status" value="1"/>
</dbReference>
<organism evidence="11 12">
    <name type="scientific">Tuber aestivum</name>
    <name type="common">summer truffle</name>
    <dbReference type="NCBI Taxonomy" id="59557"/>
    <lineage>
        <taxon>Eukaryota</taxon>
        <taxon>Fungi</taxon>
        <taxon>Dikarya</taxon>
        <taxon>Ascomycota</taxon>
        <taxon>Pezizomycotina</taxon>
        <taxon>Pezizomycetes</taxon>
        <taxon>Pezizales</taxon>
        <taxon>Tuberaceae</taxon>
        <taxon>Tuber</taxon>
    </lineage>
</organism>
<keyword evidence="4" id="KW-0812">Transmembrane</keyword>
<dbReference type="PANTHER" id="PTHR31586:SF1">
    <property type="entry name" value="CYTOCHROME C OXIDASE ASSEMBLY PROTEIN COX20, MITOCHONDRIAL"/>
    <property type="match status" value="1"/>
</dbReference>
<keyword evidence="12" id="KW-1185">Reference proteome</keyword>
<evidence type="ECO:0000256" key="1">
    <source>
        <dbReference type="ARBA" id="ARBA00004273"/>
    </source>
</evidence>
<keyword evidence="7 9" id="KW-0496">Mitochondrion</keyword>
<evidence type="ECO:0000256" key="6">
    <source>
        <dbReference type="ARBA" id="ARBA00022989"/>
    </source>
</evidence>
<dbReference type="GO" id="GO:0005743">
    <property type="term" value="C:mitochondrial inner membrane"/>
    <property type="evidence" value="ECO:0007669"/>
    <property type="project" value="UniProtKB-SubCell"/>
</dbReference>
<feature type="compositionally biased region" description="Basic and acidic residues" evidence="10">
    <location>
        <begin position="16"/>
        <end position="27"/>
    </location>
</feature>
<comment type="subcellular location">
    <subcellularLocation>
        <location evidence="1 9">Mitochondrion inner membrane</location>
    </subcellularLocation>
</comment>
<evidence type="ECO:0000256" key="10">
    <source>
        <dbReference type="SAM" id="MobiDB-lite"/>
    </source>
</evidence>
<evidence type="ECO:0000256" key="4">
    <source>
        <dbReference type="ARBA" id="ARBA00022692"/>
    </source>
</evidence>
<dbReference type="AlphaFoldDB" id="A0A292PPU3"/>
<dbReference type="PANTHER" id="PTHR31586">
    <property type="entry name" value="CYTOCHROME C OXIDASE PROTEIN 20"/>
    <property type="match status" value="1"/>
</dbReference>
<evidence type="ECO:0000256" key="7">
    <source>
        <dbReference type="ARBA" id="ARBA00023128"/>
    </source>
</evidence>
<evidence type="ECO:0000256" key="5">
    <source>
        <dbReference type="ARBA" id="ARBA00022792"/>
    </source>
</evidence>
<comment type="similarity">
    <text evidence="2 9">Belongs to the COX20 family.</text>
</comment>
<gene>
    <name evidence="11" type="ORF">GSTUAT00006209001</name>
</gene>
<keyword evidence="6" id="KW-1133">Transmembrane helix</keyword>
<reference evidence="11" key="1">
    <citation type="submission" date="2015-10" db="EMBL/GenBank/DDBJ databases">
        <authorList>
            <person name="Regsiter A."/>
            <person name="william w."/>
        </authorList>
    </citation>
    <scope>NUCLEOTIDE SEQUENCE</scope>
    <source>
        <strain evidence="11">Montdore</strain>
    </source>
</reference>